<comment type="similarity">
    <text evidence="1">Belongs to the NAD(P)H dehydrogenase (quinone) family.</text>
</comment>
<dbReference type="EMBL" id="CP038441">
    <property type="protein sequence ID" value="QJT20799.1"/>
    <property type="molecule type" value="Genomic_DNA"/>
</dbReference>
<keyword evidence="2" id="KW-0560">Oxidoreductase</keyword>
<name>A0A6M4Y755_AERME</name>
<dbReference type="GO" id="GO:0005829">
    <property type="term" value="C:cytosol"/>
    <property type="evidence" value="ECO:0007669"/>
    <property type="project" value="TreeGrafter"/>
</dbReference>
<dbReference type="InterPro" id="IPR051545">
    <property type="entry name" value="NAD(P)H_dehydrogenase_qn"/>
</dbReference>
<dbReference type="PANTHER" id="PTHR10204:SF34">
    <property type="entry name" value="NAD(P)H DEHYDROGENASE [QUINONE] 1 ISOFORM 1"/>
    <property type="match status" value="1"/>
</dbReference>
<feature type="domain" description="Flavodoxin-like fold" evidence="3">
    <location>
        <begin position="4"/>
        <end position="180"/>
    </location>
</feature>
<reference evidence="4 5" key="1">
    <citation type="submission" date="2019-03" db="EMBL/GenBank/DDBJ databases">
        <title>Novel transposon Tn6433 accelerates the dissemination of tet(E) in Aeromonas from aerobic biofilm under oxytetracycline stress.</title>
        <authorList>
            <person name="Shi Y."/>
            <person name="Tian Z."/>
            <person name="Zhang Y."/>
            <person name="Zhang H."/>
            <person name="Yang M."/>
        </authorList>
    </citation>
    <scope>NUCLEOTIDE SEQUENCE [LARGE SCALE GENOMIC DNA]</scope>
    <source>
        <strain evidence="4 5">T0.1-19</strain>
    </source>
</reference>
<dbReference type="SUPFAM" id="SSF52218">
    <property type="entry name" value="Flavoproteins"/>
    <property type="match status" value="1"/>
</dbReference>
<protein>
    <submittedName>
        <fullName evidence="4">Flavodoxin family protein</fullName>
    </submittedName>
</protein>
<dbReference type="Proteomes" id="UP000501427">
    <property type="component" value="Chromosome"/>
</dbReference>
<dbReference type="GO" id="GO:0003955">
    <property type="term" value="F:NAD(P)H dehydrogenase (quinone) activity"/>
    <property type="evidence" value="ECO:0007669"/>
    <property type="project" value="TreeGrafter"/>
</dbReference>
<dbReference type="RefSeq" id="WP_171275526.1">
    <property type="nucleotide sequence ID" value="NZ_CAWPJG010000001.1"/>
</dbReference>
<gene>
    <name evidence="4" type="ORF">E4184_04575</name>
</gene>
<dbReference type="Pfam" id="PF02525">
    <property type="entry name" value="Flavodoxin_2"/>
    <property type="match status" value="1"/>
</dbReference>
<dbReference type="InterPro" id="IPR003680">
    <property type="entry name" value="Flavodoxin_fold"/>
</dbReference>
<accession>A0A6M4Y755</accession>
<evidence type="ECO:0000256" key="2">
    <source>
        <dbReference type="ARBA" id="ARBA00023002"/>
    </source>
</evidence>
<proteinExistence type="inferred from homology"/>
<dbReference type="Gene3D" id="3.40.50.360">
    <property type="match status" value="1"/>
</dbReference>
<dbReference type="InterPro" id="IPR029039">
    <property type="entry name" value="Flavoprotein-like_sf"/>
</dbReference>
<evidence type="ECO:0000256" key="1">
    <source>
        <dbReference type="ARBA" id="ARBA00006252"/>
    </source>
</evidence>
<organism evidence="4 5">
    <name type="scientific">Aeromonas media</name>
    <dbReference type="NCBI Taxonomy" id="651"/>
    <lineage>
        <taxon>Bacteria</taxon>
        <taxon>Pseudomonadati</taxon>
        <taxon>Pseudomonadota</taxon>
        <taxon>Gammaproteobacteria</taxon>
        <taxon>Aeromonadales</taxon>
        <taxon>Aeromonadaceae</taxon>
        <taxon>Aeromonas</taxon>
    </lineage>
</organism>
<dbReference type="AlphaFoldDB" id="A0A6M4Y755"/>
<dbReference type="PANTHER" id="PTHR10204">
    <property type="entry name" value="NAD P H OXIDOREDUCTASE-RELATED"/>
    <property type="match status" value="1"/>
</dbReference>
<sequence length="201" mass="22597">MTPKLLIINGNPKPDSLCHALAREYARSAEEGGAEVTLHHVGELAFEPDLHHGYDEAQPLEPDLLALQQSLKQAQHLVIVAPLWWGHLPARLKGLLDRVLLSGFAFRYQKGKALPERLLAGKTARLLLTMDSPLWYYRWWLGSPVERTLDKPVLGLCGIKLTHRQHLGPVHTASERERQRWLGRAAAAARSDAQRLARRLA</sequence>
<evidence type="ECO:0000259" key="3">
    <source>
        <dbReference type="Pfam" id="PF02525"/>
    </source>
</evidence>
<evidence type="ECO:0000313" key="5">
    <source>
        <dbReference type="Proteomes" id="UP000501427"/>
    </source>
</evidence>
<evidence type="ECO:0000313" key="4">
    <source>
        <dbReference type="EMBL" id="QJT20799.1"/>
    </source>
</evidence>